<dbReference type="EMBL" id="JBHUDH010000234">
    <property type="protein sequence ID" value="MFD1527595.1"/>
    <property type="molecule type" value="Genomic_DNA"/>
</dbReference>
<dbReference type="AlphaFoldDB" id="A0ABD6BAE0"/>
<feature type="non-terminal residue" evidence="1">
    <location>
        <position position="91"/>
    </location>
</feature>
<evidence type="ECO:0000313" key="1">
    <source>
        <dbReference type="EMBL" id="MFD1527595.1"/>
    </source>
</evidence>
<accession>A0ABD6BAE0</accession>
<reference evidence="1 2" key="1">
    <citation type="journal article" date="2019" name="Int. J. Syst. Evol. Microbiol.">
        <title>The Global Catalogue of Microorganisms (GCM) 10K type strain sequencing project: providing services to taxonomists for standard genome sequencing and annotation.</title>
        <authorList>
            <consortium name="The Broad Institute Genomics Platform"/>
            <consortium name="The Broad Institute Genome Sequencing Center for Infectious Disease"/>
            <person name="Wu L."/>
            <person name="Ma J."/>
        </authorList>
    </citation>
    <scope>NUCLEOTIDE SEQUENCE [LARGE SCALE GENOMIC DNA]</scope>
    <source>
        <strain evidence="1 2">CGMCC 1.12285</strain>
    </source>
</reference>
<keyword evidence="2" id="KW-1185">Reference proteome</keyword>
<comment type="caution">
    <text evidence="1">The sequence shown here is derived from an EMBL/GenBank/DDBJ whole genome shotgun (WGS) entry which is preliminary data.</text>
</comment>
<dbReference type="RefSeq" id="WP_379818973.1">
    <property type="nucleotide sequence ID" value="NZ_JBHUDH010000234.1"/>
</dbReference>
<proteinExistence type="predicted"/>
<evidence type="ECO:0000313" key="2">
    <source>
        <dbReference type="Proteomes" id="UP001597111"/>
    </source>
</evidence>
<sequence>MEKAPKFSRKDIVISESPPGYDADPYPAIVLKVTDKVAGEEEVKRSDGTVLTYSEHYGKAVNDSDPLYRIHDLVLVDGELKSGTTTYTVPE</sequence>
<dbReference type="Proteomes" id="UP001597111">
    <property type="component" value="Unassembled WGS sequence"/>
</dbReference>
<gene>
    <name evidence="1" type="ORF">ACFR9S_15025</name>
</gene>
<name>A0ABD6BAE0_9EURY</name>
<evidence type="ECO:0008006" key="3">
    <source>
        <dbReference type="Google" id="ProtNLM"/>
    </source>
</evidence>
<organism evidence="1 2">
    <name type="scientific">Halolamina salina</name>
    <dbReference type="NCBI Taxonomy" id="1220023"/>
    <lineage>
        <taxon>Archaea</taxon>
        <taxon>Methanobacteriati</taxon>
        <taxon>Methanobacteriota</taxon>
        <taxon>Stenosarchaea group</taxon>
        <taxon>Halobacteria</taxon>
        <taxon>Halobacteriales</taxon>
        <taxon>Haloferacaceae</taxon>
    </lineage>
</organism>
<protein>
    <recommendedName>
        <fullName evidence="3">Head-to-tail stopper</fullName>
    </recommendedName>
</protein>